<dbReference type="SUPFAM" id="SSF81296">
    <property type="entry name" value="E set domains"/>
    <property type="match status" value="1"/>
</dbReference>
<evidence type="ECO:0000256" key="2">
    <source>
        <dbReference type="ARBA" id="ARBA00022475"/>
    </source>
</evidence>
<dbReference type="InterPro" id="IPR008457">
    <property type="entry name" value="Cu-R_CopD_dom"/>
</dbReference>
<organism evidence="12 13">
    <name type="scientific">Comamonas flocculans</name>
    <dbReference type="NCBI Taxonomy" id="2597701"/>
    <lineage>
        <taxon>Bacteria</taxon>
        <taxon>Pseudomonadati</taxon>
        <taxon>Pseudomonadota</taxon>
        <taxon>Betaproteobacteria</taxon>
        <taxon>Burkholderiales</taxon>
        <taxon>Comamonadaceae</taxon>
        <taxon>Comamonas</taxon>
    </lineage>
</organism>
<name>A0A5B8RSL0_9BURK</name>
<evidence type="ECO:0000256" key="6">
    <source>
        <dbReference type="ARBA" id="ARBA00022989"/>
    </source>
</evidence>
<feature type="transmembrane region" description="Helical" evidence="9">
    <location>
        <begin position="264"/>
        <end position="283"/>
    </location>
</feature>
<keyword evidence="2" id="KW-1003">Cell membrane</keyword>
<dbReference type="InterPro" id="IPR014756">
    <property type="entry name" value="Ig_E-set"/>
</dbReference>
<evidence type="ECO:0000256" key="7">
    <source>
        <dbReference type="ARBA" id="ARBA00023008"/>
    </source>
</evidence>
<dbReference type="GO" id="GO:0046688">
    <property type="term" value="P:response to copper ion"/>
    <property type="evidence" value="ECO:0007669"/>
    <property type="project" value="InterPro"/>
</dbReference>
<evidence type="ECO:0000313" key="13">
    <source>
        <dbReference type="Proteomes" id="UP000321199"/>
    </source>
</evidence>
<dbReference type="Pfam" id="PF04234">
    <property type="entry name" value="CopC"/>
    <property type="match status" value="1"/>
</dbReference>
<dbReference type="GO" id="GO:0042597">
    <property type="term" value="C:periplasmic space"/>
    <property type="evidence" value="ECO:0007669"/>
    <property type="project" value="InterPro"/>
</dbReference>
<feature type="transmembrane region" description="Helical" evidence="9">
    <location>
        <begin position="232"/>
        <end position="252"/>
    </location>
</feature>
<evidence type="ECO:0000256" key="3">
    <source>
        <dbReference type="ARBA" id="ARBA00022692"/>
    </source>
</evidence>
<evidence type="ECO:0000256" key="1">
    <source>
        <dbReference type="ARBA" id="ARBA00004651"/>
    </source>
</evidence>
<feature type="domain" description="Copper resistance protein D" evidence="11">
    <location>
        <begin position="326"/>
        <end position="426"/>
    </location>
</feature>
<dbReference type="KEGG" id="cof:FOZ74_06175"/>
<gene>
    <name evidence="12" type="ORF">FOZ74_06175</name>
</gene>
<proteinExistence type="predicted"/>
<keyword evidence="4" id="KW-0479">Metal-binding</keyword>
<dbReference type="InterPro" id="IPR007348">
    <property type="entry name" value="CopC_dom"/>
</dbReference>
<evidence type="ECO:0000256" key="9">
    <source>
        <dbReference type="SAM" id="Phobius"/>
    </source>
</evidence>
<keyword evidence="7" id="KW-0186">Copper</keyword>
<accession>A0A5B8RSL0</accession>
<dbReference type="AlphaFoldDB" id="A0A5B8RSL0"/>
<dbReference type="PANTHER" id="PTHR34820:SF4">
    <property type="entry name" value="INNER MEMBRANE PROTEIN YEBZ"/>
    <property type="match status" value="1"/>
</dbReference>
<keyword evidence="13" id="KW-1185">Reference proteome</keyword>
<dbReference type="Proteomes" id="UP000321199">
    <property type="component" value="Chromosome"/>
</dbReference>
<evidence type="ECO:0000259" key="11">
    <source>
        <dbReference type="Pfam" id="PF05425"/>
    </source>
</evidence>
<evidence type="ECO:0000256" key="8">
    <source>
        <dbReference type="ARBA" id="ARBA00023136"/>
    </source>
</evidence>
<dbReference type="Gene3D" id="2.60.40.1220">
    <property type="match status" value="1"/>
</dbReference>
<feature type="transmembrane region" description="Helical" evidence="9">
    <location>
        <begin position="409"/>
        <end position="428"/>
    </location>
</feature>
<feature type="domain" description="CopC" evidence="10">
    <location>
        <begin position="40"/>
        <end position="130"/>
    </location>
</feature>
<evidence type="ECO:0000256" key="5">
    <source>
        <dbReference type="ARBA" id="ARBA00022729"/>
    </source>
</evidence>
<keyword evidence="8 9" id="KW-0472">Membrane</keyword>
<evidence type="ECO:0000259" key="10">
    <source>
        <dbReference type="Pfam" id="PF04234"/>
    </source>
</evidence>
<sequence length="551" mass="56031">MSVAAAAGGSVGGRTSPVRRLLALALVLALLLAGGRALAHASLVHAEPANASVLAQAPANATLLFNEDVTPTRIELVDADGHASAPPAVHAEGATLTVQLPALGQGSHALAWHVVSADGHPVSGVLAFSIGTPGVAPSAGATAAHMPRTLAAAIWLARVAVYLGLFFGVGGVFFRAWVADGAQNPGRPPPAVGVALFIGLAGVCLAPGLQGADMLGLDAARGLSAQAWRTGAASPYGLTLALAAAALLLAGLTRHLPGRGAARAVSLLALACTGLALAASGHASTAPPQWATRPAVWLHGVAATLWLGALLPLAQALRRGDTAALRTLARFSRWIVYPLVVLVGAGVLLASVQLGRPGALLTTDYGRVLALKLALVAALLLLAAWHRWQLTGAVLQGQTGAARRLRRSIAVEAVLVLAVLAVVGLWRFTPPPRALAQAAQAADSPQVLRLHGARAMAELRLSPARVGPVSITAAIDDGASDALAAQAVQFTLSNPAAGIASLRADAQPLSDGRWRAPAVLVPVAGLWDVRVDILLDEFTQLSLQGSVRIQR</sequence>
<reference evidence="12 13" key="1">
    <citation type="submission" date="2019-07" db="EMBL/GenBank/DDBJ databases">
        <title>Complete genome sequence of Comamonas sp. NLF 7-7 isolated from livestock.</title>
        <authorList>
            <person name="Kim D.H."/>
            <person name="Kim J.G."/>
        </authorList>
    </citation>
    <scope>NUCLEOTIDE SEQUENCE [LARGE SCALE GENOMIC DNA]</scope>
    <source>
        <strain evidence="12 13">NLF 7-7</strain>
    </source>
</reference>
<dbReference type="GO" id="GO:0005886">
    <property type="term" value="C:plasma membrane"/>
    <property type="evidence" value="ECO:0007669"/>
    <property type="project" value="UniProtKB-SubCell"/>
</dbReference>
<dbReference type="GO" id="GO:0005507">
    <property type="term" value="F:copper ion binding"/>
    <property type="evidence" value="ECO:0007669"/>
    <property type="project" value="InterPro"/>
</dbReference>
<feature type="transmembrane region" description="Helical" evidence="9">
    <location>
        <begin position="334"/>
        <end position="354"/>
    </location>
</feature>
<dbReference type="PANTHER" id="PTHR34820">
    <property type="entry name" value="INNER MEMBRANE PROTEIN YEBZ"/>
    <property type="match status" value="1"/>
</dbReference>
<keyword evidence="3 9" id="KW-0812">Transmembrane</keyword>
<evidence type="ECO:0000313" key="12">
    <source>
        <dbReference type="EMBL" id="QEA12649.1"/>
    </source>
</evidence>
<feature type="transmembrane region" description="Helical" evidence="9">
    <location>
        <begin position="155"/>
        <end position="178"/>
    </location>
</feature>
<dbReference type="InterPro" id="IPR014755">
    <property type="entry name" value="Cu-Rt/internalin_Ig-like"/>
</dbReference>
<dbReference type="OrthoDB" id="9796814at2"/>
<dbReference type="EMBL" id="CP042344">
    <property type="protein sequence ID" value="QEA12649.1"/>
    <property type="molecule type" value="Genomic_DNA"/>
</dbReference>
<feature type="transmembrane region" description="Helical" evidence="9">
    <location>
        <begin position="295"/>
        <end position="314"/>
    </location>
</feature>
<dbReference type="InterPro" id="IPR032694">
    <property type="entry name" value="CopC/D"/>
</dbReference>
<protein>
    <submittedName>
        <fullName evidence="12">Copper resistance protein</fullName>
    </submittedName>
</protein>
<keyword evidence="6 9" id="KW-1133">Transmembrane helix</keyword>
<feature type="transmembrane region" description="Helical" evidence="9">
    <location>
        <begin position="190"/>
        <end position="212"/>
    </location>
</feature>
<dbReference type="GO" id="GO:0006825">
    <property type="term" value="P:copper ion transport"/>
    <property type="evidence" value="ECO:0007669"/>
    <property type="project" value="InterPro"/>
</dbReference>
<evidence type="ECO:0000256" key="4">
    <source>
        <dbReference type="ARBA" id="ARBA00022723"/>
    </source>
</evidence>
<keyword evidence="5" id="KW-0732">Signal</keyword>
<feature type="transmembrane region" description="Helical" evidence="9">
    <location>
        <begin position="369"/>
        <end position="388"/>
    </location>
</feature>
<dbReference type="RefSeq" id="WP_146912244.1">
    <property type="nucleotide sequence ID" value="NZ_CP042344.1"/>
</dbReference>
<dbReference type="Pfam" id="PF05425">
    <property type="entry name" value="CopD"/>
    <property type="match status" value="1"/>
</dbReference>
<comment type="subcellular location">
    <subcellularLocation>
        <location evidence="1">Cell membrane</location>
        <topology evidence="1">Multi-pass membrane protein</topology>
    </subcellularLocation>
</comment>